<keyword evidence="8" id="KW-0449">Lipoprotein</keyword>
<dbReference type="Pfam" id="PF26521">
    <property type="entry name" value="MAFA_adhesin"/>
    <property type="match status" value="1"/>
</dbReference>
<keyword evidence="3" id="KW-0130">Cell adhesion</keyword>
<feature type="compositionally biased region" description="Basic and acidic residues" evidence="10">
    <location>
        <begin position="285"/>
        <end position="301"/>
    </location>
</feature>
<evidence type="ECO:0000256" key="3">
    <source>
        <dbReference type="ARBA" id="ARBA00022889"/>
    </source>
</evidence>
<evidence type="ECO:0000256" key="10">
    <source>
        <dbReference type="SAM" id="MobiDB-lite"/>
    </source>
</evidence>
<dbReference type="AlphaFoldDB" id="F2BA37"/>
<feature type="compositionally biased region" description="Basic residues" evidence="10">
    <location>
        <begin position="315"/>
        <end position="324"/>
    </location>
</feature>
<keyword evidence="6" id="KW-0564">Palmitate</keyword>
<evidence type="ECO:0000256" key="7">
    <source>
        <dbReference type="ARBA" id="ARBA00023237"/>
    </source>
</evidence>
<dbReference type="RefSeq" id="WP_007341603.1">
    <property type="nucleotide sequence ID" value="NZ_GL878494.1"/>
</dbReference>
<evidence type="ECO:0000256" key="1">
    <source>
        <dbReference type="ARBA" id="ARBA00004459"/>
    </source>
</evidence>
<feature type="chain" id="PRO_5003274094" evidence="11">
    <location>
        <begin position="24"/>
        <end position="324"/>
    </location>
</feature>
<gene>
    <name evidence="12" type="primary">mafA</name>
    <name evidence="12" type="ORF">HMPREF9123_0591</name>
</gene>
<feature type="signal peptide" evidence="11">
    <location>
        <begin position="1"/>
        <end position="23"/>
    </location>
</feature>
<keyword evidence="13" id="KW-1185">Reference proteome</keyword>
<comment type="similarity">
    <text evidence="9">Belongs to the MafA family.</text>
</comment>
<evidence type="ECO:0000256" key="6">
    <source>
        <dbReference type="ARBA" id="ARBA00023139"/>
    </source>
</evidence>
<organism evidence="12 13">
    <name type="scientific">Neisseria bacilliformis ATCC BAA-1200</name>
    <dbReference type="NCBI Taxonomy" id="888742"/>
    <lineage>
        <taxon>Bacteria</taxon>
        <taxon>Pseudomonadati</taxon>
        <taxon>Pseudomonadota</taxon>
        <taxon>Betaproteobacteria</taxon>
        <taxon>Neisseriales</taxon>
        <taxon>Neisseriaceae</taxon>
        <taxon>Neisseria</taxon>
    </lineage>
</organism>
<evidence type="ECO:0000313" key="12">
    <source>
        <dbReference type="EMBL" id="EGF11679.1"/>
    </source>
</evidence>
<evidence type="ECO:0000256" key="2">
    <source>
        <dbReference type="ARBA" id="ARBA00022729"/>
    </source>
</evidence>
<reference evidence="12 13" key="1">
    <citation type="submission" date="2011-02" db="EMBL/GenBank/DDBJ databases">
        <authorList>
            <person name="Muzny D."/>
            <person name="Qin X."/>
            <person name="Deng J."/>
            <person name="Jiang H."/>
            <person name="Liu Y."/>
            <person name="Qu J."/>
            <person name="Song X.-Z."/>
            <person name="Zhang L."/>
            <person name="Thornton R."/>
            <person name="Coyle M."/>
            <person name="Francisco L."/>
            <person name="Jackson L."/>
            <person name="Javaid M."/>
            <person name="Korchina V."/>
            <person name="Kovar C."/>
            <person name="Mata R."/>
            <person name="Mathew T."/>
            <person name="Ngo R."/>
            <person name="Nguyen L."/>
            <person name="Nguyen N."/>
            <person name="Okwuonu G."/>
            <person name="Ongeri F."/>
            <person name="Pham C."/>
            <person name="Simmons D."/>
            <person name="Wilczek-Boney K."/>
            <person name="Hale W."/>
            <person name="Jakkamsetti A."/>
            <person name="Pham P."/>
            <person name="Ruth R."/>
            <person name="San Lucas F."/>
            <person name="Warren J."/>
            <person name="Zhang J."/>
            <person name="Zhao Z."/>
            <person name="Zhou C."/>
            <person name="Zhu D."/>
            <person name="Lee S."/>
            <person name="Bess C."/>
            <person name="Blankenburg K."/>
            <person name="Forbes L."/>
            <person name="Fu Q."/>
            <person name="Gubbala S."/>
            <person name="Hirani K."/>
            <person name="Jayaseelan J.C."/>
            <person name="Lara F."/>
            <person name="Munidasa M."/>
            <person name="Palculict T."/>
            <person name="Patil S."/>
            <person name="Pu L.-L."/>
            <person name="Saada N."/>
            <person name="Tang L."/>
            <person name="Weissenberger G."/>
            <person name="Zhu Y."/>
            <person name="Hemphill L."/>
            <person name="Shang Y."/>
            <person name="Youmans B."/>
            <person name="Ayvaz T."/>
            <person name="Ross M."/>
            <person name="Santibanez J."/>
            <person name="Aqrawi P."/>
            <person name="Gross S."/>
            <person name="Joshi V."/>
            <person name="Fowler G."/>
            <person name="Nazareth L."/>
            <person name="Reid J."/>
            <person name="Worley K."/>
            <person name="Petrosino J."/>
            <person name="Highlander S."/>
            <person name="Gibbs R."/>
        </authorList>
    </citation>
    <scope>NUCLEOTIDE SEQUENCE [LARGE SCALE GENOMIC DNA]</scope>
    <source>
        <strain evidence="12 13">ATCC BAA-1200</strain>
    </source>
</reference>
<dbReference type="EMBL" id="AFAY01000011">
    <property type="protein sequence ID" value="EGF11679.1"/>
    <property type="molecule type" value="Genomic_DNA"/>
</dbReference>
<evidence type="ECO:0000256" key="8">
    <source>
        <dbReference type="ARBA" id="ARBA00023288"/>
    </source>
</evidence>
<proteinExistence type="inferred from homology"/>
<dbReference type="HOGENOM" id="CLU_985210_0_0_4"/>
<evidence type="ECO:0000256" key="5">
    <source>
        <dbReference type="ARBA" id="ARBA00023136"/>
    </source>
</evidence>
<dbReference type="STRING" id="267212.GCA_001063965_00876"/>
<comment type="subcellular location">
    <subcellularLocation>
        <location evidence="1">Cell outer membrane</location>
        <topology evidence="1">Lipid-anchor</topology>
    </subcellularLocation>
</comment>
<name>F2BA37_9NEIS</name>
<feature type="region of interest" description="Disordered" evidence="10">
    <location>
        <begin position="284"/>
        <end position="324"/>
    </location>
</feature>
<comment type="caution">
    <text evidence="12">The sequence shown here is derived from an EMBL/GenBank/DDBJ whole genome shotgun (WGS) entry which is preliminary data.</text>
</comment>
<dbReference type="Proteomes" id="UP000004105">
    <property type="component" value="Unassembled WGS sequence"/>
</dbReference>
<accession>F2BA37</accession>
<evidence type="ECO:0000256" key="11">
    <source>
        <dbReference type="SAM" id="SignalP"/>
    </source>
</evidence>
<keyword evidence="5" id="KW-0472">Membrane</keyword>
<protein>
    <submittedName>
        <fullName evidence="12">MafA protein</fullName>
    </submittedName>
</protein>
<keyword evidence="7" id="KW-0998">Cell outer membrane</keyword>
<evidence type="ECO:0000256" key="4">
    <source>
        <dbReference type="ARBA" id="ARBA00023026"/>
    </source>
</evidence>
<sequence length="324" mass="34791">MFAAALALLLSACGTLTGIPAHGGGKRFAVEQELVAASARAAVKNMDLSALQGRKAAIYISVMGDQGSGTISGGRYSLSALIRGEYTAAPENISDYAYPTVRTSTTTASSGLTGQTDAVSVLNAPASSRSQTRGIGNSRSAGIAVNGLGEYRNETLTANPRDTAFLDNLIQTVFYLRGVEIVPSAYADTDVFVTVDVFGTIRSRTELHLYNAESLKAQTKLEYFAVDRNSRKLLIAPTTSSYESEYRENYALWTGPFKTVKTVKPADGLMIGFAGIRPYGGEIQRPSEKEYGGFERGKNAQEENETPVGNDIINRRRNAQGNKK</sequence>
<keyword evidence="4" id="KW-0843">Virulence</keyword>
<evidence type="ECO:0000256" key="9">
    <source>
        <dbReference type="ARBA" id="ARBA00093781"/>
    </source>
</evidence>
<evidence type="ECO:0000313" key="13">
    <source>
        <dbReference type="Proteomes" id="UP000004105"/>
    </source>
</evidence>
<keyword evidence="2 11" id="KW-0732">Signal</keyword>
<dbReference type="InterPro" id="IPR058802">
    <property type="entry name" value="MafA-like"/>
</dbReference>